<evidence type="ECO:0000256" key="7">
    <source>
        <dbReference type="ARBA" id="ARBA00023115"/>
    </source>
</evidence>
<feature type="active site" description="Proton donor; for catalytic activity" evidence="15">
    <location>
        <position position="83"/>
    </location>
</feature>
<reference evidence="17" key="2">
    <citation type="journal article" date="2018" name="Environ. Microbiol.">
        <title>Bloom of a denitrifying methanotroph, 'Candidatus Methylomirabilis limnetica', in a deep stratified lake.</title>
        <authorList>
            <person name="Graf J.S."/>
            <person name="Mayr M.J."/>
            <person name="Marchant H.K."/>
            <person name="Tienken D."/>
            <person name="Hach P.F."/>
            <person name="Brand A."/>
            <person name="Schubert C.J."/>
            <person name="Kuypers M.M."/>
            <person name="Milucka J."/>
        </authorList>
    </citation>
    <scope>NUCLEOTIDE SEQUENCE [LARGE SCALE GENOMIC DNA]</scope>
    <source>
        <strain evidence="17">Zug</strain>
    </source>
</reference>
<dbReference type="UniPathway" id="UPA00331">
    <property type="reaction ID" value="UER00451"/>
</dbReference>
<evidence type="ECO:0000256" key="14">
    <source>
        <dbReference type="ARBA" id="ARBA00061583"/>
    </source>
</evidence>
<comment type="pathway">
    <text evidence="1 15">Amine and polyamine biosynthesis; S-adenosylmethioninamine biosynthesis; S-adenosylmethioninamine from S-adenosyl-L-methionine: step 1/1.</text>
</comment>
<sequence>MQALGKHLLVELHGCSPELLKKVDVIKGILVCAANACKATIVDTSFHEFNPFGVSGVVVIAESHISIHTWPEYGYAAVDIFTCGDVIKPDVAVEYIATRLQCKKPSVVEVRRGIMPGHHGKLAHKLSASTEKAVDADQELSLVH</sequence>
<evidence type="ECO:0000256" key="8">
    <source>
        <dbReference type="ARBA" id="ARBA00023145"/>
    </source>
</evidence>
<dbReference type="InterPro" id="IPR017716">
    <property type="entry name" value="S-AdoMet_deCOase_pro-enz"/>
</dbReference>
<name>A0A2T4TYT6_9BACT</name>
<comment type="similarity">
    <text evidence="14 15">Belongs to the prokaryotic AdoMetDC family. Type 1 subfamily.</text>
</comment>
<keyword evidence="11 15" id="KW-0670">Pyruvate</keyword>
<dbReference type="Pfam" id="PF02675">
    <property type="entry name" value="AdoMet_dc"/>
    <property type="match status" value="1"/>
</dbReference>
<feature type="chain" id="PRO_5023303788" description="S-adenosylmethionine decarboxylase beta chain" evidence="15">
    <location>
        <begin position="1"/>
        <end position="62"/>
    </location>
</feature>
<evidence type="ECO:0000256" key="9">
    <source>
        <dbReference type="ARBA" id="ARBA00023239"/>
    </source>
</evidence>
<dbReference type="InterPro" id="IPR042284">
    <property type="entry name" value="AdoMetDC_N"/>
</dbReference>
<comment type="cofactor">
    <cofactor evidence="15">
        <name>pyruvate</name>
        <dbReference type="ChEBI" id="CHEBI:15361"/>
    </cofactor>
    <text evidence="15">Binds 1 pyruvoyl group covalently per subunit.</text>
</comment>
<dbReference type="HAMAP" id="MF_00464">
    <property type="entry name" value="AdoMetDC_1"/>
    <property type="match status" value="1"/>
</dbReference>
<dbReference type="OrthoDB" id="9793120at2"/>
<dbReference type="GO" id="GO:0008295">
    <property type="term" value="P:spermidine biosynthetic process"/>
    <property type="evidence" value="ECO:0007669"/>
    <property type="project" value="UniProtKB-UniRule"/>
</dbReference>
<evidence type="ECO:0000313" key="16">
    <source>
        <dbReference type="EMBL" id="PTL36273.1"/>
    </source>
</evidence>
<dbReference type="EMBL" id="NVQC01000017">
    <property type="protein sequence ID" value="PTL36273.1"/>
    <property type="molecule type" value="Genomic_DNA"/>
</dbReference>
<accession>A0A2T4TYT6</accession>
<feature type="chain" id="PRO_5023303789" description="S-adenosylmethionine decarboxylase alpha chain" evidence="15">
    <location>
        <begin position="63"/>
        <end position="144"/>
    </location>
</feature>
<evidence type="ECO:0000256" key="3">
    <source>
        <dbReference type="ARBA" id="ARBA00022691"/>
    </source>
</evidence>
<dbReference type="InterPro" id="IPR042286">
    <property type="entry name" value="AdoMetDC_C"/>
</dbReference>
<dbReference type="SUPFAM" id="SSF56276">
    <property type="entry name" value="S-adenosylmethionine decarboxylase"/>
    <property type="match status" value="1"/>
</dbReference>
<evidence type="ECO:0000256" key="2">
    <source>
        <dbReference type="ARBA" id="ARBA00011601"/>
    </source>
</evidence>
<dbReference type="PANTHER" id="PTHR33866">
    <property type="entry name" value="S-ADENOSYLMETHIONINE DECARBOXYLASE PROENZYME"/>
    <property type="match status" value="1"/>
</dbReference>
<dbReference type="Gene3D" id="3.30.360.110">
    <property type="entry name" value="S-adenosylmethionine decarboxylase domain"/>
    <property type="match status" value="1"/>
</dbReference>
<keyword evidence="17" id="KW-1185">Reference proteome</keyword>
<evidence type="ECO:0000256" key="6">
    <source>
        <dbReference type="ARBA" id="ARBA00023066"/>
    </source>
</evidence>
<protein>
    <recommendedName>
        <fullName evidence="15">S-adenosylmethionine decarboxylase proenzyme</fullName>
        <shortName evidence="15">AdoMetDC</shortName>
        <shortName evidence="15">SAMDC</shortName>
        <ecNumber evidence="15">4.1.1.50</ecNumber>
    </recommendedName>
    <component>
        <recommendedName>
            <fullName evidence="15">S-adenosylmethionine decarboxylase beta chain</fullName>
        </recommendedName>
    </component>
    <component>
        <recommendedName>
            <fullName evidence="15">S-adenosylmethionine decarboxylase alpha chain</fullName>
        </recommendedName>
    </component>
</protein>
<dbReference type="EC" id="4.1.1.50" evidence="15"/>
<dbReference type="GO" id="GO:0004014">
    <property type="term" value="F:adenosylmethionine decarboxylase activity"/>
    <property type="evidence" value="ECO:0007669"/>
    <property type="project" value="UniProtKB-UniRule"/>
</dbReference>
<feature type="modified residue" description="Pyruvic acid (Ser); by autocatalysis" evidence="15">
    <location>
        <position position="63"/>
    </location>
</feature>
<evidence type="ECO:0000256" key="1">
    <source>
        <dbReference type="ARBA" id="ARBA00004911"/>
    </source>
</evidence>
<evidence type="ECO:0000256" key="11">
    <source>
        <dbReference type="ARBA" id="ARBA00023317"/>
    </source>
</evidence>
<evidence type="ECO:0000256" key="13">
    <source>
        <dbReference type="ARBA" id="ARBA00056215"/>
    </source>
</evidence>
<evidence type="ECO:0000256" key="15">
    <source>
        <dbReference type="HAMAP-Rule" id="MF_00464"/>
    </source>
</evidence>
<organism evidence="16 17">
    <name type="scientific">Candidatus Methylomirabilis limnetica</name>
    <dbReference type="NCBI Taxonomy" id="2033718"/>
    <lineage>
        <taxon>Bacteria</taxon>
        <taxon>Candidatus Methylomirabilota</taxon>
        <taxon>Candidatus Methylomirabilia</taxon>
        <taxon>Candidatus Methylomirabilales</taxon>
        <taxon>Candidatus Methylomirabilaceae</taxon>
        <taxon>Candidatus Methylomirabilis</taxon>
    </lineage>
</organism>
<dbReference type="PANTHER" id="PTHR33866:SF2">
    <property type="entry name" value="S-ADENOSYLMETHIONINE DECARBOXYLASE PROENZYME"/>
    <property type="match status" value="1"/>
</dbReference>
<evidence type="ECO:0000256" key="5">
    <source>
        <dbReference type="ARBA" id="ARBA00022813"/>
    </source>
</evidence>
<comment type="function">
    <text evidence="13 15">Catalyzes the decarboxylation of S-adenosylmethionine to S-adenosylmethioninamine (dcAdoMet), the propylamine donor required for the synthesis of the polyamines spermine and spermidine from the diamine putrescine.</text>
</comment>
<comment type="caution">
    <text evidence="16">The sequence shown here is derived from an EMBL/GenBank/DDBJ whole genome shotgun (WGS) entry which is preliminary data.</text>
</comment>
<comment type="subunit">
    <text evidence="2 15">Heterotetramer of two alpha and two beta chains arranged as a dimer of alpha/beta heterodimers.</text>
</comment>
<evidence type="ECO:0000256" key="12">
    <source>
        <dbReference type="ARBA" id="ARBA00048112"/>
    </source>
</evidence>
<evidence type="ECO:0000256" key="4">
    <source>
        <dbReference type="ARBA" id="ARBA00022793"/>
    </source>
</evidence>
<dbReference type="FunFam" id="3.30.360.110:FF:000001">
    <property type="entry name" value="S-adenosylmethionine decarboxylase proenzyme"/>
    <property type="match status" value="1"/>
</dbReference>
<dbReference type="Proteomes" id="UP000241436">
    <property type="component" value="Unassembled WGS sequence"/>
</dbReference>
<dbReference type="InterPro" id="IPR003826">
    <property type="entry name" value="AdoMetDC_fam_prok"/>
</dbReference>
<dbReference type="NCBIfam" id="TIGR03330">
    <property type="entry name" value="SAM_DCase_Bsu"/>
    <property type="match status" value="1"/>
</dbReference>
<reference evidence="16 17" key="1">
    <citation type="submission" date="2017-09" db="EMBL/GenBank/DDBJ databases">
        <title>Bloom of a denitrifying methanotroph, Candidatus Methylomirabilis limnetica, in a deep stratified lake.</title>
        <authorList>
            <person name="Graf J.S."/>
            <person name="Marchant H.K."/>
            <person name="Tienken D."/>
            <person name="Hach P.F."/>
            <person name="Brand A."/>
            <person name="Schubert C.J."/>
            <person name="Kuypers M.M."/>
            <person name="Milucka J."/>
        </authorList>
    </citation>
    <scope>NUCLEOTIDE SEQUENCE [LARGE SCALE GENOMIC DNA]</scope>
    <source>
        <strain evidence="16 17">Zug</strain>
    </source>
</reference>
<comment type="catalytic activity">
    <reaction evidence="12 15">
        <text>S-adenosyl-L-methionine + H(+) = S-adenosyl 3-(methylsulfanyl)propylamine + CO2</text>
        <dbReference type="Rhea" id="RHEA:15981"/>
        <dbReference type="ChEBI" id="CHEBI:15378"/>
        <dbReference type="ChEBI" id="CHEBI:16526"/>
        <dbReference type="ChEBI" id="CHEBI:57443"/>
        <dbReference type="ChEBI" id="CHEBI:59789"/>
        <dbReference type="EC" id="4.1.1.50"/>
    </reaction>
</comment>
<feature type="active site" description="Proton acceptor; for processing activity" evidence="15">
    <location>
        <position position="68"/>
    </location>
</feature>
<keyword evidence="8 15" id="KW-0865">Zymogen</keyword>
<gene>
    <name evidence="16" type="primary">speD</name>
    <name evidence="15" type="synonym">speH</name>
    <name evidence="16" type="ORF">CLG94_05585</name>
</gene>
<evidence type="ECO:0000256" key="10">
    <source>
        <dbReference type="ARBA" id="ARBA00023270"/>
    </source>
</evidence>
<keyword evidence="10 15" id="KW-0704">Schiff base</keyword>
<keyword evidence="6 15" id="KW-0745">Spermidine biosynthesis</keyword>
<feature type="active site" description="Schiff-base intermediate with substrate; via pyruvic acid" evidence="15">
    <location>
        <position position="63"/>
    </location>
</feature>
<dbReference type="AlphaFoldDB" id="A0A2T4TYT6"/>
<dbReference type="RefSeq" id="WP_107561882.1">
    <property type="nucleotide sequence ID" value="NZ_NVQC01000017.1"/>
</dbReference>
<keyword evidence="4 15" id="KW-0210">Decarboxylase</keyword>
<comment type="PTM">
    <text evidence="15">Is synthesized initially as an inactive proenzyme. Formation of the active enzyme involves a self-maturation process in which the active site pyruvoyl group is generated from an internal serine residue via an autocatalytic post-translational modification. Two non-identical subunits are generated from the proenzyme in this reaction, and the pyruvate is formed at the N-terminus of the alpha chain, which is derived from the carboxyl end of the proenzyme. The post-translation cleavage follows an unusual pathway, termed non-hydrolytic serinolysis, in which the side chain hydroxyl group of the serine supplies its oxygen atom to form the C-terminus of the beta chain, while the remainder of the serine residue undergoes an oxidative deamination to produce ammonia and the pyruvoyl group blocking the N-terminus of the alpha chain.</text>
</comment>
<keyword evidence="3 15" id="KW-0949">S-adenosyl-L-methionine</keyword>
<keyword evidence="5 15" id="KW-0068">Autocatalytic cleavage</keyword>
<dbReference type="GO" id="GO:0005829">
    <property type="term" value="C:cytosol"/>
    <property type="evidence" value="ECO:0007669"/>
    <property type="project" value="TreeGrafter"/>
</dbReference>
<proteinExistence type="inferred from homology"/>
<dbReference type="InterPro" id="IPR016067">
    <property type="entry name" value="S-AdoMet_deCO2ase_core"/>
</dbReference>
<evidence type="ECO:0000313" key="17">
    <source>
        <dbReference type="Proteomes" id="UP000241436"/>
    </source>
</evidence>
<dbReference type="Gene3D" id="3.30.160.750">
    <property type="match status" value="1"/>
</dbReference>
<keyword evidence="9 15" id="KW-0456">Lyase</keyword>
<feature type="site" description="Cleavage (non-hydrolytic); by autolysis" evidence="15">
    <location>
        <begin position="62"/>
        <end position="63"/>
    </location>
</feature>
<keyword evidence="7 15" id="KW-0620">Polyamine biosynthesis</keyword>